<dbReference type="OrthoDB" id="954305at2"/>
<organism evidence="1 2">
    <name type="scientific">Rhizobium glycinendophyticum</name>
    <dbReference type="NCBI Taxonomy" id="2589807"/>
    <lineage>
        <taxon>Bacteria</taxon>
        <taxon>Pseudomonadati</taxon>
        <taxon>Pseudomonadota</taxon>
        <taxon>Alphaproteobacteria</taxon>
        <taxon>Hyphomicrobiales</taxon>
        <taxon>Rhizobiaceae</taxon>
        <taxon>Rhizobium/Agrobacterium group</taxon>
        <taxon>Rhizobium</taxon>
    </lineage>
</organism>
<dbReference type="EMBL" id="VFYP01000001">
    <property type="protein sequence ID" value="TPP10228.1"/>
    <property type="molecule type" value="Genomic_DNA"/>
</dbReference>
<keyword evidence="2" id="KW-1185">Reference proteome</keyword>
<proteinExistence type="predicted"/>
<dbReference type="Proteomes" id="UP000316429">
    <property type="component" value="Unassembled WGS sequence"/>
</dbReference>
<dbReference type="InterPro" id="IPR038056">
    <property type="entry name" value="YjbR-like_sf"/>
</dbReference>
<dbReference type="InterPro" id="IPR058532">
    <property type="entry name" value="YjbR/MT2646/Rv2570-like"/>
</dbReference>
<dbReference type="Pfam" id="PF04237">
    <property type="entry name" value="YjbR"/>
    <property type="match status" value="1"/>
</dbReference>
<dbReference type="RefSeq" id="WP_140826580.1">
    <property type="nucleotide sequence ID" value="NZ_VFYP01000001.1"/>
</dbReference>
<comment type="caution">
    <text evidence="1">The sequence shown here is derived from an EMBL/GenBank/DDBJ whole genome shotgun (WGS) entry which is preliminary data.</text>
</comment>
<dbReference type="AlphaFoldDB" id="A0A504U5E3"/>
<name>A0A504U5E3_9HYPH</name>
<evidence type="ECO:0000313" key="2">
    <source>
        <dbReference type="Proteomes" id="UP000316429"/>
    </source>
</evidence>
<sequence>MITLDTLRQIILALPTTEETTSWGSPSFKVNGKAMLFWNPTHDCPVFKVPFEERDHLIEIDPDTFFTTDHHRPHPMVLAHPNHLDIEWARENLTRVWRAQAKKAVVKAWDAGRWRAFLPGGEGGA</sequence>
<accession>A0A504U5E3</accession>
<protein>
    <recommendedName>
        <fullName evidence="3">MmcQ/YjbR family DNA-binding protein</fullName>
    </recommendedName>
</protein>
<evidence type="ECO:0008006" key="3">
    <source>
        <dbReference type="Google" id="ProtNLM"/>
    </source>
</evidence>
<reference evidence="1 2" key="1">
    <citation type="submission" date="2019-06" db="EMBL/GenBank/DDBJ databases">
        <title>Rhizobium sp. CL12 isolated from roots of soybean.</title>
        <authorList>
            <person name="Wang C."/>
        </authorList>
    </citation>
    <scope>NUCLEOTIDE SEQUENCE [LARGE SCALE GENOMIC DNA]</scope>
    <source>
        <strain evidence="1 2">CL12</strain>
    </source>
</reference>
<gene>
    <name evidence="1" type="ORF">FJQ55_04995</name>
</gene>
<dbReference type="SUPFAM" id="SSF142906">
    <property type="entry name" value="YjbR-like"/>
    <property type="match status" value="1"/>
</dbReference>
<evidence type="ECO:0000313" key="1">
    <source>
        <dbReference type="EMBL" id="TPP10228.1"/>
    </source>
</evidence>